<dbReference type="AlphaFoldDB" id="E5B594"/>
<gene>
    <name evidence="1" type="ORF">EAIL5_1827</name>
</gene>
<reference evidence="1" key="1">
    <citation type="journal article" date="2011" name="J. Bacteriol.">
        <title>Genome Sequence of an Erwinia amylovora Strain with Pathogenicity Restricted to Rubus Plants.</title>
        <authorList>
            <person name="Powney R."/>
            <person name="Smits T.H."/>
            <person name="Sawbridge T."/>
            <person name="Frey B."/>
            <person name="Blom J."/>
            <person name="Frey J.E."/>
            <person name="Plummer K.M."/>
            <person name="Beer S.V."/>
            <person name="Luck J."/>
            <person name="Duffy B."/>
            <person name="Rodoni B."/>
        </authorList>
    </citation>
    <scope>NUCLEOTIDE SEQUENCE</scope>
    <source>
        <strain evidence="1">ATCC BAA-2158</strain>
    </source>
</reference>
<name>E5B594_ERWAM</name>
<evidence type="ECO:0000313" key="1">
    <source>
        <dbReference type="EMBL" id="CBX80647.1"/>
    </source>
</evidence>
<organism evidence="1">
    <name type="scientific">Erwinia amylovora ATCC BAA-2158</name>
    <dbReference type="NCBI Taxonomy" id="889211"/>
    <lineage>
        <taxon>Bacteria</taxon>
        <taxon>Pseudomonadati</taxon>
        <taxon>Pseudomonadota</taxon>
        <taxon>Gammaproteobacteria</taxon>
        <taxon>Enterobacterales</taxon>
        <taxon>Erwiniaceae</taxon>
        <taxon>Erwinia</taxon>
    </lineage>
</organism>
<sequence>MVFNYSLKWYIFFGVTSCQLMMIHQKLSYKTLILAINNPDPV</sequence>
<accession>E5B594</accession>
<proteinExistence type="predicted"/>
<protein>
    <submittedName>
        <fullName evidence="1">Uncharacterized protein</fullName>
    </submittedName>
</protein>
<dbReference type="EMBL" id="FR719190">
    <property type="protein sequence ID" value="CBX80647.1"/>
    <property type="molecule type" value="Genomic_DNA"/>
</dbReference>